<dbReference type="Pfam" id="PF12937">
    <property type="entry name" value="F-box-like"/>
    <property type="match status" value="1"/>
</dbReference>
<dbReference type="InParanoid" id="A0A163IRK2"/>
<keyword evidence="1" id="KW-0732">Signal</keyword>
<evidence type="ECO:0000256" key="1">
    <source>
        <dbReference type="SAM" id="SignalP"/>
    </source>
</evidence>
<dbReference type="Proteomes" id="UP000078561">
    <property type="component" value="Unassembled WGS sequence"/>
</dbReference>
<dbReference type="PANTHER" id="PTHR13318">
    <property type="entry name" value="PARTNER OF PAIRED, ISOFORM B-RELATED"/>
    <property type="match status" value="1"/>
</dbReference>
<dbReference type="GO" id="GO:0031146">
    <property type="term" value="P:SCF-dependent proteasomal ubiquitin-dependent protein catabolic process"/>
    <property type="evidence" value="ECO:0007669"/>
    <property type="project" value="TreeGrafter"/>
</dbReference>
<dbReference type="InterPro" id="IPR032675">
    <property type="entry name" value="LRR_dom_sf"/>
</dbReference>
<dbReference type="CDD" id="cd09917">
    <property type="entry name" value="F-box_SF"/>
    <property type="match status" value="1"/>
</dbReference>
<reference evidence="3" key="1">
    <citation type="submission" date="2016-04" db="EMBL/GenBank/DDBJ databases">
        <authorList>
            <person name="Evans L.H."/>
            <person name="Alamgir A."/>
            <person name="Owens N."/>
            <person name="Weber N.D."/>
            <person name="Virtaneva K."/>
            <person name="Barbian K."/>
            <person name="Babar A."/>
            <person name="Rosenke K."/>
        </authorList>
    </citation>
    <scope>NUCLEOTIDE SEQUENCE [LARGE SCALE GENOMIC DNA]</scope>
    <source>
        <strain evidence="3">CBS 101.48</strain>
    </source>
</reference>
<dbReference type="STRING" id="4829.A0A163IRK2"/>
<feature type="domain" description="F-box" evidence="2">
    <location>
        <begin position="165"/>
        <end position="212"/>
    </location>
</feature>
<dbReference type="InterPro" id="IPR036047">
    <property type="entry name" value="F-box-like_dom_sf"/>
</dbReference>
<dbReference type="Gene3D" id="3.80.10.10">
    <property type="entry name" value="Ribonuclease Inhibitor"/>
    <property type="match status" value="2"/>
</dbReference>
<dbReference type="AlphaFoldDB" id="A0A163IRK2"/>
<dbReference type="Pfam" id="PF13516">
    <property type="entry name" value="LRR_6"/>
    <property type="match status" value="1"/>
</dbReference>
<dbReference type="GO" id="GO:0019005">
    <property type="term" value="C:SCF ubiquitin ligase complex"/>
    <property type="evidence" value="ECO:0007669"/>
    <property type="project" value="TreeGrafter"/>
</dbReference>
<proteinExistence type="predicted"/>
<gene>
    <name evidence="3" type="primary">ABSGL_00254.1 scaffold 367</name>
</gene>
<evidence type="ECO:0000259" key="2">
    <source>
        <dbReference type="PROSITE" id="PS50181"/>
    </source>
</evidence>
<dbReference type="EMBL" id="LT550056">
    <property type="protein sequence ID" value="SAL94960.1"/>
    <property type="molecule type" value="Genomic_DNA"/>
</dbReference>
<organism evidence="3">
    <name type="scientific">Absidia glauca</name>
    <name type="common">Pin mould</name>
    <dbReference type="NCBI Taxonomy" id="4829"/>
    <lineage>
        <taxon>Eukaryota</taxon>
        <taxon>Fungi</taxon>
        <taxon>Fungi incertae sedis</taxon>
        <taxon>Mucoromycota</taxon>
        <taxon>Mucoromycotina</taxon>
        <taxon>Mucoromycetes</taxon>
        <taxon>Mucorales</taxon>
        <taxon>Cunninghamellaceae</taxon>
        <taxon>Absidia</taxon>
    </lineage>
</organism>
<dbReference type="SUPFAM" id="SSF81383">
    <property type="entry name" value="F-box domain"/>
    <property type="match status" value="1"/>
</dbReference>
<dbReference type="SMART" id="SM00256">
    <property type="entry name" value="FBOX"/>
    <property type="match status" value="1"/>
</dbReference>
<dbReference type="PROSITE" id="PS50181">
    <property type="entry name" value="FBOX"/>
    <property type="match status" value="1"/>
</dbReference>
<evidence type="ECO:0000313" key="4">
    <source>
        <dbReference type="Proteomes" id="UP000078561"/>
    </source>
</evidence>
<dbReference type="InterPro" id="IPR001611">
    <property type="entry name" value="Leu-rich_rpt"/>
</dbReference>
<dbReference type="InterPro" id="IPR001810">
    <property type="entry name" value="F-box_dom"/>
</dbReference>
<keyword evidence="4" id="KW-1185">Reference proteome</keyword>
<dbReference type="InterPro" id="IPR006553">
    <property type="entry name" value="Leu-rich_rpt_Cys-con_subtyp"/>
</dbReference>
<dbReference type="Gene3D" id="1.20.1280.50">
    <property type="match status" value="1"/>
</dbReference>
<dbReference type="SUPFAM" id="SSF48452">
    <property type="entry name" value="TPR-like"/>
    <property type="match status" value="1"/>
</dbReference>
<dbReference type="SMART" id="SM00367">
    <property type="entry name" value="LRR_CC"/>
    <property type="match status" value="4"/>
</dbReference>
<evidence type="ECO:0000313" key="3">
    <source>
        <dbReference type="EMBL" id="SAL94960.1"/>
    </source>
</evidence>
<dbReference type="SUPFAM" id="SSF52047">
    <property type="entry name" value="RNI-like"/>
    <property type="match status" value="2"/>
</dbReference>
<sequence>MASMIFLLSSLLSSDADHYYIIQRIGDQLLRQGEYEKCYRLFAGLQHRVIDLGQDDHHRWNTQLYIQYQIECLLQLGKHRQALDVCMAATRQSPSSMWFLWAADICTDEHQLQLALMMVQRSYSCLSQTNPIWNQVCLKERILYEGILQQRGRKLLVGNEGSDAMDMALLLPFDVVCSILKLLPVDNLVYCARVNRKWNCLVNSTPLLWQRLHFYRNTRPLPTATLALYLSRLNTAPLLSLRISNVQDPEGLFTTLCQSNCSQLYELELAYMQYTSQQSWSLFCQLMRSAGKALRVLRLGCGGFRLNSIIDLVATACPGLEILDLRNSLPLKDDPLYYDATSLEQLDRYGGELPSVLLDYAAGLPTLPMRRFVLSDHHGLTPLHLAMILIRSPRLSDLTLLNCSVNITPVINLLPYTRLQRLHYYDSHPTVTADLPSSTEVIPTSTTTTPRITVDTMSATYRQSGTRNSARDDGDSTMAHCSWKTIVLRQTRILTNDLLHSLLATSSHTIEKLDLEGNPQLTDISLTTIIQHRRHHKVSLQHLDNNSDTTLGLIHLGELGLADCTGMTELGLCTFFRFAPHLQQLNLSGLSSVTDRVLMTIAVHCPRLSKLDLSRCGTITDSGVCGFIDTFRDKNMALHYLGLVGTTLSIDTLAYALCHVQHDGI</sequence>
<name>A0A163IRK2_ABSGL</name>
<dbReference type="InterPro" id="IPR011990">
    <property type="entry name" value="TPR-like_helical_dom_sf"/>
</dbReference>
<feature type="chain" id="PRO_5007843193" description="F-box domain-containing protein" evidence="1">
    <location>
        <begin position="17"/>
        <end position="665"/>
    </location>
</feature>
<dbReference type="OrthoDB" id="629492at2759"/>
<feature type="signal peptide" evidence="1">
    <location>
        <begin position="1"/>
        <end position="16"/>
    </location>
</feature>
<accession>A0A163IRK2</accession>
<protein>
    <recommendedName>
        <fullName evidence="2">F-box domain-containing protein</fullName>
    </recommendedName>
</protein>